<sequence>MRKKYYPLLITACLFVLLFWISVSVPKQTIENLIGSAGIFAPLVYIFLILLTFIIAPLSGSPIVFAGFYIFGHKVVFLNLVASTISTVVNFWVARIWGRNLVRKFVGENNINRIDELARNYGLTVLIVLRIFQGSIHDFVSFAAGLTEIKFWPYFIISVLVSIPGTLLWYLVALQVDTPVQFIILIWVIALSFSLIFVLGRRVLKGKAN</sequence>
<evidence type="ECO:0000313" key="8">
    <source>
        <dbReference type="EMBL" id="OGM60307.1"/>
    </source>
</evidence>
<keyword evidence="4 6" id="KW-1133">Transmembrane helix</keyword>
<feature type="transmembrane region" description="Helical" evidence="6">
    <location>
        <begin position="178"/>
        <end position="199"/>
    </location>
</feature>
<accession>A0A1F8B8G5</accession>
<dbReference type="AlphaFoldDB" id="A0A1F8B8G5"/>
<evidence type="ECO:0000313" key="9">
    <source>
        <dbReference type="Proteomes" id="UP000176404"/>
    </source>
</evidence>
<dbReference type="EMBL" id="MGHD01000005">
    <property type="protein sequence ID" value="OGM60307.1"/>
    <property type="molecule type" value="Genomic_DNA"/>
</dbReference>
<evidence type="ECO:0000256" key="1">
    <source>
        <dbReference type="ARBA" id="ARBA00004651"/>
    </source>
</evidence>
<protein>
    <recommendedName>
        <fullName evidence="6">TVP38/TMEM64 family membrane protein</fullName>
    </recommendedName>
</protein>
<feature type="transmembrane region" description="Helical" evidence="6">
    <location>
        <begin position="34"/>
        <end position="56"/>
    </location>
</feature>
<feature type="transmembrane region" description="Helical" evidence="6">
    <location>
        <begin position="152"/>
        <end position="172"/>
    </location>
</feature>
<dbReference type="PANTHER" id="PTHR12677:SF59">
    <property type="entry name" value="GOLGI APPARATUS MEMBRANE PROTEIN TVP38-RELATED"/>
    <property type="match status" value="1"/>
</dbReference>
<keyword evidence="3 6" id="KW-0812">Transmembrane</keyword>
<dbReference type="GO" id="GO:0005886">
    <property type="term" value="C:plasma membrane"/>
    <property type="evidence" value="ECO:0007669"/>
    <property type="project" value="UniProtKB-SubCell"/>
</dbReference>
<dbReference type="InterPro" id="IPR032816">
    <property type="entry name" value="VTT_dom"/>
</dbReference>
<evidence type="ECO:0000256" key="4">
    <source>
        <dbReference type="ARBA" id="ARBA00022989"/>
    </source>
</evidence>
<keyword evidence="5 6" id="KW-0472">Membrane</keyword>
<evidence type="ECO:0000256" key="3">
    <source>
        <dbReference type="ARBA" id="ARBA00022692"/>
    </source>
</evidence>
<organism evidence="8 9">
    <name type="scientific">Candidatus Woesebacteria bacterium RIFCSPLOWO2_01_FULL_39_10b</name>
    <dbReference type="NCBI Taxonomy" id="1802517"/>
    <lineage>
        <taxon>Bacteria</taxon>
        <taxon>Candidatus Woeseibacteriota</taxon>
    </lineage>
</organism>
<dbReference type="Pfam" id="PF09335">
    <property type="entry name" value="VTT_dom"/>
    <property type="match status" value="1"/>
</dbReference>
<dbReference type="STRING" id="1802517.A2892_03100"/>
<feature type="transmembrane region" description="Helical" evidence="6">
    <location>
        <begin position="76"/>
        <end position="98"/>
    </location>
</feature>
<comment type="similarity">
    <text evidence="6">Belongs to the TVP38/TMEM64 family.</text>
</comment>
<gene>
    <name evidence="8" type="ORF">A2892_03100</name>
</gene>
<feature type="domain" description="VTT" evidence="7">
    <location>
        <begin position="60"/>
        <end position="172"/>
    </location>
</feature>
<reference evidence="8 9" key="1">
    <citation type="journal article" date="2016" name="Nat. Commun.">
        <title>Thousands of microbial genomes shed light on interconnected biogeochemical processes in an aquifer system.</title>
        <authorList>
            <person name="Anantharaman K."/>
            <person name="Brown C.T."/>
            <person name="Hug L.A."/>
            <person name="Sharon I."/>
            <person name="Castelle C.J."/>
            <person name="Probst A.J."/>
            <person name="Thomas B.C."/>
            <person name="Singh A."/>
            <person name="Wilkins M.J."/>
            <person name="Karaoz U."/>
            <person name="Brodie E.L."/>
            <person name="Williams K.H."/>
            <person name="Hubbard S.S."/>
            <person name="Banfield J.F."/>
        </authorList>
    </citation>
    <scope>NUCLEOTIDE SEQUENCE [LARGE SCALE GENOMIC DNA]</scope>
</reference>
<comment type="caution">
    <text evidence="8">The sequence shown here is derived from an EMBL/GenBank/DDBJ whole genome shotgun (WGS) entry which is preliminary data.</text>
</comment>
<comment type="subcellular location">
    <subcellularLocation>
        <location evidence="1 6">Cell membrane</location>
        <topology evidence="1 6">Multi-pass membrane protein</topology>
    </subcellularLocation>
</comment>
<evidence type="ECO:0000256" key="6">
    <source>
        <dbReference type="RuleBase" id="RU366058"/>
    </source>
</evidence>
<dbReference type="InterPro" id="IPR015414">
    <property type="entry name" value="TMEM64"/>
</dbReference>
<comment type="caution">
    <text evidence="6">Lacks conserved residue(s) required for the propagation of feature annotation.</text>
</comment>
<evidence type="ECO:0000259" key="7">
    <source>
        <dbReference type="Pfam" id="PF09335"/>
    </source>
</evidence>
<keyword evidence="2 6" id="KW-1003">Cell membrane</keyword>
<dbReference type="PANTHER" id="PTHR12677">
    <property type="entry name" value="GOLGI APPARATUS MEMBRANE PROTEIN TVP38-RELATED"/>
    <property type="match status" value="1"/>
</dbReference>
<dbReference type="Proteomes" id="UP000176404">
    <property type="component" value="Unassembled WGS sequence"/>
</dbReference>
<proteinExistence type="inferred from homology"/>
<name>A0A1F8B8G5_9BACT</name>
<evidence type="ECO:0000256" key="2">
    <source>
        <dbReference type="ARBA" id="ARBA00022475"/>
    </source>
</evidence>
<evidence type="ECO:0000256" key="5">
    <source>
        <dbReference type="ARBA" id="ARBA00023136"/>
    </source>
</evidence>